<proteinExistence type="predicted"/>
<feature type="region of interest" description="Disordered" evidence="1">
    <location>
        <begin position="10"/>
        <end position="80"/>
    </location>
</feature>
<evidence type="ECO:0008006" key="4">
    <source>
        <dbReference type="Google" id="ProtNLM"/>
    </source>
</evidence>
<evidence type="ECO:0000313" key="2">
    <source>
        <dbReference type="EMBL" id="PIE82828.1"/>
    </source>
</evidence>
<dbReference type="Proteomes" id="UP000229278">
    <property type="component" value="Unassembled WGS sequence"/>
</dbReference>
<evidence type="ECO:0000313" key="3">
    <source>
        <dbReference type="Proteomes" id="UP000229278"/>
    </source>
</evidence>
<dbReference type="Pfam" id="PF09831">
    <property type="entry name" value="DUF2058"/>
    <property type="match status" value="1"/>
</dbReference>
<dbReference type="EMBL" id="PDTV01000011">
    <property type="protein sequence ID" value="PIE82828.1"/>
    <property type="molecule type" value="Genomic_DNA"/>
</dbReference>
<protein>
    <recommendedName>
        <fullName evidence="4">Nucleoprotein/polynucleotide-associated enzyme</fullName>
    </recommendedName>
</protein>
<name>A0A2G6PE60_9GAMM</name>
<accession>A0A2G6PE60</accession>
<reference evidence="2 3" key="1">
    <citation type="submission" date="2017-10" db="EMBL/GenBank/DDBJ databases">
        <title>Novel microbial diversity and functional potential in the marine mammal oral microbiome.</title>
        <authorList>
            <person name="Dudek N.K."/>
            <person name="Sun C.L."/>
            <person name="Burstein D."/>
            <person name="Kantor R.S."/>
            <person name="Aliaga Goltsman D.S."/>
            <person name="Bik E.M."/>
            <person name="Thomas B.C."/>
            <person name="Banfield J.F."/>
            <person name="Relman D.A."/>
        </authorList>
    </citation>
    <scope>NUCLEOTIDE SEQUENCE [LARGE SCALE GENOMIC DNA]</scope>
    <source>
        <strain evidence="2">DOLJORAL78_50_517</strain>
    </source>
</reference>
<feature type="compositionally biased region" description="Basic and acidic residues" evidence="1">
    <location>
        <begin position="47"/>
        <end position="65"/>
    </location>
</feature>
<comment type="caution">
    <text evidence="2">The sequence shown here is derived from an EMBL/GenBank/DDBJ whole genome shotgun (WGS) entry which is preliminary data.</text>
</comment>
<evidence type="ECO:0000256" key="1">
    <source>
        <dbReference type="SAM" id="MobiDB-lite"/>
    </source>
</evidence>
<dbReference type="AlphaFoldDB" id="A0A2G6PE60"/>
<gene>
    <name evidence="2" type="ORF">CSA09_04575</name>
</gene>
<feature type="compositionally biased region" description="Basic residues" evidence="1">
    <location>
        <begin position="19"/>
        <end position="36"/>
    </location>
</feature>
<sequence>MSLQDELLKAGLISADNAKKHKADQRKRGHERKKNKMLAADDAEQQAEARRKIEAEVARKREQDRQLNQARNKQKRLQEQMARARQLIQEKRLNDADAEIKYNFLDSDGRWIRALQVLPPQQKGLAAGRLAIVRGDRDQFDFALVHREIAVKLGAFAPERIVVLHPESDGYDELSAGVDNTFVKQEE</sequence>
<organism evidence="2 3">
    <name type="scientific">Candidatus Contendibacter odensensis</name>
    <dbReference type="NCBI Taxonomy" id="1400860"/>
    <lineage>
        <taxon>Bacteria</taxon>
        <taxon>Pseudomonadati</taxon>
        <taxon>Pseudomonadota</taxon>
        <taxon>Gammaproteobacteria</taxon>
        <taxon>Candidatus Competibacteraceae</taxon>
        <taxon>Candidatus Contendibacter</taxon>
    </lineage>
</organism>
<dbReference type="InterPro" id="IPR018636">
    <property type="entry name" value="DUF2058"/>
</dbReference>